<reference evidence="15 17" key="1">
    <citation type="journal article" date="2015" name="Genome Announc.">
        <title>Draft Genome Sequence of a Heterotrophic Facultative Anaerobic Thermophilic Bacterium, Ardenticatena maritima Strain 110ST.</title>
        <authorList>
            <person name="Kawaichi S."/>
            <person name="Yoshida T."/>
            <person name="Sako Y."/>
            <person name="Nakamura R."/>
        </authorList>
    </citation>
    <scope>NUCLEOTIDE SEQUENCE [LARGE SCALE GENOMIC DNA]</scope>
    <source>
        <strain evidence="15 17">110S</strain>
    </source>
</reference>
<evidence type="ECO:0000313" key="15">
    <source>
        <dbReference type="EMBL" id="GAP62261.1"/>
    </source>
</evidence>
<dbReference type="Gene3D" id="1.20.120.1910">
    <property type="entry name" value="Cysteine-tRNA ligase, C-terminal anti-codon recognition domain"/>
    <property type="match status" value="1"/>
</dbReference>
<dbReference type="RefSeq" id="WP_054492197.1">
    <property type="nucleotide sequence ID" value="NZ_BBZA01000038.1"/>
</dbReference>
<dbReference type="InterPro" id="IPR015273">
    <property type="entry name" value="Cys-tRNA-synt_Ia_DALR"/>
</dbReference>
<feature type="binding site" evidence="13">
    <location>
        <position position="239"/>
    </location>
    <ligand>
        <name>Zn(2+)</name>
        <dbReference type="ChEBI" id="CHEBI:29105"/>
    </ligand>
</feature>
<evidence type="ECO:0000256" key="11">
    <source>
        <dbReference type="ARBA" id="ARBA00023146"/>
    </source>
</evidence>
<protein>
    <recommendedName>
        <fullName evidence="13">Cysteine--tRNA ligase</fullName>
        <ecNumber evidence="13">6.1.1.16</ecNumber>
    </recommendedName>
    <alternativeName>
        <fullName evidence="13">Cysteinyl-tRNA synthetase</fullName>
        <shortName evidence="13">CysRS</shortName>
    </alternativeName>
</protein>
<evidence type="ECO:0000256" key="5">
    <source>
        <dbReference type="ARBA" id="ARBA00022598"/>
    </source>
</evidence>
<evidence type="ECO:0000256" key="8">
    <source>
        <dbReference type="ARBA" id="ARBA00022833"/>
    </source>
</evidence>
<keyword evidence="5 13" id="KW-0436">Ligase</keyword>
<dbReference type="EMBL" id="LGKN01000009">
    <property type="protein sequence ID" value="KPL86454.1"/>
    <property type="molecule type" value="Genomic_DNA"/>
</dbReference>
<dbReference type="GO" id="GO:0005524">
    <property type="term" value="F:ATP binding"/>
    <property type="evidence" value="ECO:0007669"/>
    <property type="project" value="UniProtKB-UniRule"/>
</dbReference>
<dbReference type="InterPro" id="IPR015803">
    <property type="entry name" value="Cys-tRNA-ligase"/>
</dbReference>
<evidence type="ECO:0000256" key="1">
    <source>
        <dbReference type="ARBA" id="ARBA00004496"/>
    </source>
</evidence>
<dbReference type="NCBIfam" id="TIGR00435">
    <property type="entry name" value="cysS"/>
    <property type="match status" value="1"/>
</dbReference>
<comment type="similarity">
    <text evidence="2 13">Belongs to the class-I aminoacyl-tRNA synthetase family.</text>
</comment>
<dbReference type="PANTHER" id="PTHR10890">
    <property type="entry name" value="CYSTEINYL-TRNA SYNTHETASE"/>
    <property type="match status" value="1"/>
</dbReference>
<keyword evidence="17" id="KW-1185">Reference proteome</keyword>
<dbReference type="OrthoDB" id="9815130at2"/>
<gene>
    <name evidence="13" type="primary">cysS</name>
    <name evidence="15" type="ORF">ARMA_0684</name>
    <name evidence="16" type="ORF">SE16_14300</name>
</gene>
<evidence type="ECO:0000259" key="14">
    <source>
        <dbReference type="SMART" id="SM00840"/>
    </source>
</evidence>
<evidence type="ECO:0000256" key="7">
    <source>
        <dbReference type="ARBA" id="ARBA00022741"/>
    </source>
</evidence>
<feature type="binding site" evidence="13">
    <location>
        <position position="243"/>
    </location>
    <ligand>
        <name>Zn(2+)</name>
        <dbReference type="ChEBI" id="CHEBI:29105"/>
    </ligand>
</feature>
<evidence type="ECO:0000256" key="3">
    <source>
        <dbReference type="ARBA" id="ARBA00011245"/>
    </source>
</evidence>
<dbReference type="STRING" id="872965.SE16_14300"/>
<accession>A0A0M8K7B2</accession>
<comment type="catalytic activity">
    <reaction evidence="12 13">
        <text>tRNA(Cys) + L-cysteine + ATP = L-cysteinyl-tRNA(Cys) + AMP + diphosphate</text>
        <dbReference type="Rhea" id="RHEA:17773"/>
        <dbReference type="Rhea" id="RHEA-COMP:9661"/>
        <dbReference type="Rhea" id="RHEA-COMP:9679"/>
        <dbReference type="ChEBI" id="CHEBI:30616"/>
        <dbReference type="ChEBI" id="CHEBI:33019"/>
        <dbReference type="ChEBI" id="CHEBI:35235"/>
        <dbReference type="ChEBI" id="CHEBI:78442"/>
        <dbReference type="ChEBI" id="CHEBI:78517"/>
        <dbReference type="ChEBI" id="CHEBI:456215"/>
        <dbReference type="EC" id="6.1.1.16"/>
    </reaction>
</comment>
<keyword evidence="8 13" id="KW-0862">Zinc</keyword>
<keyword evidence="6 13" id="KW-0479">Metal-binding</keyword>
<dbReference type="Proteomes" id="UP000037784">
    <property type="component" value="Unassembled WGS sequence"/>
</dbReference>
<dbReference type="CDD" id="cd00672">
    <property type="entry name" value="CysRS_core"/>
    <property type="match status" value="1"/>
</dbReference>
<dbReference type="FunFam" id="3.40.50.620:FF:000009">
    <property type="entry name" value="Cysteine--tRNA ligase"/>
    <property type="match status" value="1"/>
</dbReference>
<dbReference type="SMART" id="SM00840">
    <property type="entry name" value="DALR_2"/>
    <property type="match status" value="1"/>
</dbReference>
<dbReference type="GO" id="GO:0006423">
    <property type="term" value="P:cysteinyl-tRNA aminoacylation"/>
    <property type="evidence" value="ECO:0007669"/>
    <property type="project" value="UniProtKB-UniRule"/>
</dbReference>
<comment type="caution">
    <text evidence="15">The sequence shown here is derived from an EMBL/GenBank/DDBJ whole genome shotgun (WGS) entry which is preliminary data.</text>
</comment>
<dbReference type="PRINTS" id="PR00983">
    <property type="entry name" value="TRNASYNTHCYS"/>
</dbReference>
<dbReference type="EMBL" id="BBZA01000038">
    <property type="protein sequence ID" value="GAP62261.1"/>
    <property type="molecule type" value="Genomic_DNA"/>
</dbReference>
<dbReference type="GO" id="GO:0004817">
    <property type="term" value="F:cysteine-tRNA ligase activity"/>
    <property type="evidence" value="ECO:0007669"/>
    <property type="project" value="UniProtKB-UniRule"/>
</dbReference>
<evidence type="ECO:0000256" key="9">
    <source>
        <dbReference type="ARBA" id="ARBA00022840"/>
    </source>
</evidence>
<keyword evidence="10 13" id="KW-0648">Protein biosynthesis</keyword>
<dbReference type="Pfam" id="PF09190">
    <property type="entry name" value="DALR_2"/>
    <property type="match status" value="1"/>
</dbReference>
<evidence type="ECO:0000256" key="12">
    <source>
        <dbReference type="ARBA" id="ARBA00047398"/>
    </source>
</evidence>
<feature type="short sequence motif" description="'KMSKS' region" evidence="13">
    <location>
        <begin position="272"/>
        <end position="276"/>
    </location>
</feature>
<evidence type="ECO:0000256" key="2">
    <source>
        <dbReference type="ARBA" id="ARBA00005594"/>
    </source>
</evidence>
<feature type="binding site" evidence="13">
    <location>
        <position position="275"/>
    </location>
    <ligand>
        <name>ATP</name>
        <dbReference type="ChEBI" id="CHEBI:30616"/>
    </ligand>
</feature>
<feature type="binding site" evidence="13">
    <location>
        <position position="214"/>
    </location>
    <ligand>
        <name>Zn(2+)</name>
        <dbReference type="ChEBI" id="CHEBI:29105"/>
    </ligand>
</feature>
<evidence type="ECO:0000256" key="10">
    <source>
        <dbReference type="ARBA" id="ARBA00022917"/>
    </source>
</evidence>
<dbReference type="InterPro" id="IPR014729">
    <property type="entry name" value="Rossmann-like_a/b/a_fold"/>
</dbReference>
<dbReference type="Proteomes" id="UP000050502">
    <property type="component" value="Unassembled WGS sequence"/>
</dbReference>
<keyword evidence="9 13" id="KW-0067">ATP-binding</keyword>
<dbReference type="AlphaFoldDB" id="A0A0M8K7B2"/>
<evidence type="ECO:0000256" key="13">
    <source>
        <dbReference type="HAMAP-Rule" id="MF_00041"/>
    </source>
</evidence>
<dbReference type="SUPFAM" id="SSF52374">
    <property type="entry name" value="Nucleotidylyl transferase"/>
    <property type="match status" value="1"/>
</dbReference>
<proteinExistence type="inferred from homology"/>
<sequence>MTESKPQLVVYNTLTREKEPFEPFEPPYVRMYVCGPTVYDSAHIGHGMSYIVFDMIRRYLEYRGYRVRHVQNFTDVEDKIIKRSAELGISWQELTNRYIEEFLQQMDALNVKRAHVYPYASREIAEIIELIEGLIEKGYAYVVDGDVYFRVAKDDDYGKLSGRRLEDLKAGARVEVDERKENPLDFALWKAAKPGEPSWESPWGPGRPGWHIECSAMSLHYLGEQIDIHGGGADLIFPHHENEIAQSECYTGKTPFVKYWLHNGLLQLGGEKMSKSLGNLITLNEILERYDPNAFRLFVLSSHYRRPVTYTDESFAAAQRGLERFYAALEHPPANTLPGANDAALAAKARETHAAFDAAMSDDFNTAQALGALFDLARAINAARDAREIGPGFTEAQATLRELLEVLGFRLTEETRRGGAAATDVAPLVELLIEVRSELRKKREWALADLIRDRLAEQGIALEDTPEGTKWRAKS</sequence>
<feature type="short sequence motif" description="'HIGH' region" evidence="13">
    <location>
        <begin position="36"/>
        <end position="46"/>
    </location>
</feature>
<dbReference type="HAMAP" id="MF_00041">
    <property type="entry name" value="Cys_tRNA_synth"/>
    <property type="match status" value="1"/>
</dbReference>
<dbReference type="Pfam" id="PF01406">
    <property type="entry name" value="tRNA-synt_1e"/>
    <property type="match status" value="1"/>
</dbReference>
<comment type="subcellular location">
    <subcellularLocation>
        <location evidence="1 13">Cytoplasm</location>
    </subcellularLocation>
</comment>
<organism evidence="15 17">
    <name type="scientific">Ardenticatena maritima</name>
    <dbReference type="NCBI Taxonomy" id="872965"/>
    <lineage>
        <taxon>Bacteria</taxon>
        <taxon>Bacillati</taxon>
        <taxon>Chloroflexota</taxon>
        <taxon>Ardenticatenia</taxon>
        <taxon>Ardenticatenales</taxon>
        <taxon>Ardenticatenaceae</taxon>
        <taxon>Ardenticatena</taxon>
    </lineage>
</organism>
<reference evidence="17" key="3">
    <citation type="submission" date="2015-08" db="EMBL/GenBank/DDBJ databases">
        <title>Draft Genome Sequence of a Heterotrophic Facultative Anaerobic Bacterium Ardenticatena maritima Strain 110S.</title>
        <authorList>
            <person name="Kawaichi S."/>
            <person name="Yoshida T."/>
            <person name="Sako Y."/>
            <person name="Nakamura R."/>
        </authorList>
    </citation>
    <scope>NUCLEOTIDE SEQUENCE [LARGE SCALE GENOMIC DNA]</scope>
    <source>
        <strain evidence="17">110S</strain>
    </source>
</reference>
<feature type="binding site" evidence="13">
    <location>
        <position position="34"/>
    </location>
    <ligand>
        <name>Zn(2+)</name>
        <dbReference type="ChEBI" id="CHEBI:29105"/>
    </ligand>
</feature>
<dbReference type="SUPFAM" id="SSF47323">
    <property type="entry name" value="Anticodon-binding domain of a subclass of class I aminoacyl-tRNA synthetases"/>
    <property type="match status" value="1"/>
</dbReference>
<evidence type="ECO:0000256" key="4">
    <source>
        <dbReference type="ARBA" id="ARBA00022490"/>
    </source>
</evidence>
<dbReference type="Gene3D" id="3.40.50.620">
    <property type="entry name" value="HUPs"/>
    <property type="match status" value="1"/>
</dbReference>
<dbReference type="InterPro" id="IPR024909">
    <property type="entry name" value="Cys-tRNA/MSH_ligase"/>
</dbReference>
<keyword evidence="11 13" id="KW-0030">Aminoacyl-tRNA synthetase</keyword>
<keyword evidence="4 13" id="KW-0963">Cytoplasm</keyword>
<evidence type="ECO:0000313" key="16">
    <source>
        <dbReference type="EMBL" id="KPL86454.1"/>
    </source>
</evidence>
<comment type="cofactor">
    <cofactor evidence="13">
        <name>Zn(2+)</name>
        <dbReference type="ChEBI" id="CHEBI:29105"/>
    </cofactor>
    <text evidence="13">Binds 1 zinc ion per subunit.</text>
</comment>
<dbReference type="InterPro" id="IPR032678">
    <property type="entry name" value="tRNA-synt_1_cat_dom"/>
</dbReference>
<name>A0A0M8K7B2_9CHLR</name>
<keyword evidence="7 13" id="KW-0547">Nucleotide-binding</keyword>
<evidence type="ECO:0000313" key="17">
    <source>
        <dbReference type="Proteomes" id="UP000037784"/>
    </source>
</evidence>
<dbReference type="EC" id="6.1.1.16" evidence="13"/>
<dbReference type="PATRIC" id="fig|872965.6.peg.2508"/>
<feature type="domain" description="Cysteinyl-tRNA synthetase class Ia DALR" evidence="14">
    <location>
        <begin position="355"/>
        <end position="418"/>
    </location>
</feature>
<dbReference type="GO" id="GO:0008270">
    <property type="term" value="F:zinc ion binding"/>
    <property type="evidence" value="ECO:0007669"/>
    <property type="project" value="UniProtKB-UniRule"/>
</dbReference>
<comment type="subunit">
    <text evidence="3 13">Monomer.</text>
</comment>
<reference evidence="16 18" key="2">
    <citation type="submission" date="2015-07" db="EMBL/GenBank/DDBJ databases">
        <title>Whole genome sequence of Ardenticatena maritima DSM 23922.</title>
        <authorList>
            <person name="Hemp J."/>
            <person name="Ward L.M."/>
            <person name="Pace L.A."/>
            <person name="Fischer W.W."/>
        </authorList>
    </citation>
    <scope>NUCLEOTIDE SEQUENCE [LARGE SCALE GENOMIC DNA]</scope>
    <source>
        <strain evidence="16 18">110S</strain>
    </source>
</reference>
<evidence type="ECO:0000256" key="6">
    <source>
        <dbReference type="ARBA" id="ARBA00022723"/>
    </source>
</evidence>
<dbReference type="InterPro" id="IPR009080">
    <property type="entry name" value="tRNAsynth_Ia_anticodon-bd"/>
</dbReference>
<dbReference type="PANTHER" id="PTHR10890:SF3">
    <property type="entry name" value="CYSTEINE--TRNA LIGASE, CYTOPLASMIC"/>
    <property type="match status" value="1"/>
</dbReference>
<evidence type="ECO:0000313" key="18">
    <source>
        <dbReference type="Proteomes" id="UP000050502"/>
    </source>
</evidence>
<dbReference type="InParanoid" id="A0A0M8K7B2"/>
<dbReference type="FunCoup" id="A0A0M8K7B2">
    <property type="interactions" value="399"/>
</dbReference>
<dbReference type="GO" id="GO:0005829">
    <property type="term" value="C:cytosol"/>
    <property type="evidence" value="ECO:0007669"/>
    <property type="project" value="TreeGrafter"/>
</dbReference>